<proteinExistence type="predicted"/>
<gene>
    <name evidence="1" type="ORF">A6F49_09920</name>
</gene>
<name>A0A1B7LZ87_9MICC</name>
<evidence type="ECO:0000313" key="2">
    <source>
        <dbReference type="Proteomes" id="UP000078292"/>
    </source>
</evidence>
<protein>
    <submittedName>
        <fullName evidence="1">Uncharacterized protein</fullName>
    </submittedName>
</protein>
<sequence length="68" mass="7847">MIELLEQVISRVINQRLCFVVIERAARVHYLAIMGYMTTAHAAALAWVKAQRPHDLELSEYHARSKAR</sequence>
<accession>A0A1B7LZ87</accession>
<evidence type="ECO:0000313" key="1">
    <source>
        <dbReference type="EMBL" id="OAV60803.1"/>
    </source>
</evidence>
<keyword evidence="2" id="KW-1185">Reference proteome</keyword>
<dbReference type="Proteomes" id="UP000078292">
    <property type="component" value="Unassembled WGS sequence"/>
</dbReference>
<comment type="caution">
    <text evidence="1">The sequence shown here is derived from an EMBL/GenBank/DDBJ whole genome shotgun (WGS) entry which is preliminary data.</text>
</comment>
<organism evidence="1 2">
    <name type="scientific">Enteractinococcus helveticum</name>
    <dbReference type="NCBI Taxonomy" id="1837282"/>
    <lineage>
        <taxon>Bacteria</taxon>
        <taxon>Bacillati</taxon>
        <taxon>Actinomycetota</taxon>
        <taxon>Actinomycetes</taxon>
        <taxon>Micrococcales</taxon>
        <taxon>Micrococcaceae</taxon>
    </lineage>
</organism>
<reference evidence="1 2" key="1">
    <citation type="submission" date="2016-04" db="EMBL/GenBank/DDBJ databases">
        <title>First whole genome shotgun sequence of the bacterium Enteractinococcus sp. strain UASWS1574.</title>
        <authorList>
            <person name="Crovadore J."/>
            <person name="Chablais R."/>
            <person name="Lefort F."/>
        </authorList>
    </citation>
    <scope>NUCLEOTIDE SEQUENCE [LARGE SCALE GENOMIC DNA]</scope>
    <source>
        <strain evidence="1 2">UASWS1574</strain>
    </source>
</reference>
<dbReference type="EMBL" id="LXEY01000018">
    <property type="protein sequence ID" value="OAV60803.1"/>
    <property type="molecule type" value="Genomic_DNA"/>
</dbReference>
<dbReference type="AlphaFoldDB" id="A0A1B7LZ87"/>